<reference evidence="3 4" key="1">
    <citation type="submission" date="2023-07" db="EMBL/GenBank/DDBJ databases">
        <title>Sorghum-associated microbial communities from plants grown in Nebraska, USA.</title>
        <authorList>
            <person name="Schachtman D."/>
        </authorList>
    </citation>
    <scope>NUCLEOTIDE SEQUENCE [LARGE SCALE GENOMIC DNA]</scope>
    <source>
        <strain evidence="3 4">DS2154</strain>
    </source>
</reference>
<sequence>MKRLSLNALLALSVLAGGLVASGAALAQDRSPAERQTLLDLAFTLGESHALRQVCEGAGDQYWRARMMRLVEVEKADQAFDAQLRDRFNTGFAAGQGQFTECGEGSLRAEQQAAVKGRTLAARLARSMRTRTPSDQAAPDSVADN</sequence>
<organism evidence="3 4">
    <name type="scientific">Caulobacter rhizosphaerae</name>
    <dbReference type="NCBI Taxonomy" id="2010972"/>
    <lineage>
        <taxon>Bacteria</taxon>
        <taxon>Pseudomonadati</taxon>
        <taxon>Pseudomonadota</taxon>
        <taxon>Alphaproteobacteria</taxon>
        <taxon>Caulobacterales</taxon>
        <taxon>Caulobacteraceae</taxon>
        <taxon>Caulobacter</taxon>
    </lineage>
</organism>
<dbReference type="Proteomes" id="UP001262754">
    <property type="component" value="Unassembled WGS sequence"/>
</dbReference>
<protein>
    <submittedName>
        <fullName evidence="3">Uncharacterized protein (TIGR02301 family)</fullName>
    </submittedName>
</protein>
<keyword evidence="2" id="KW-0732">Signal</keyword>
<keyword evidence="4" id="KW-1185">Reference proteome</keyword>
<accession>A0ABU1MW29</accession>
<dbReference type="NCBIfam" id="TIGR02301">
    <property type="entry name" value="TIGR02301 family protein"/>
    <property type="match status" value="1"/>
</dbReference>
<evidence type="ECO:0000256" key="2">
    <source>
        <dbReference type="SAM" id="SignalP"/>
    </source>
</evidence>
<dbReference type="Pfam" id="PF09539">
    <property type="entry name" value="DUF2385"/>
    <property type="match status" value="1"/>
</dbReference>
<evidence type="ECO:0000313" key="4">
    <source>
        <dbReference type="Proteomes" id="UP001262754"/>
    </source>
</evidence>
<proteinExistence type="predicted"/>
<feature type="signal peptide" evidence="2">
    <location>
        <begin position="1"/>
        <end position="27"/>
    </location>
</feature>
<evidence type="ECO:0000256" key="1">
    <source>
        <dbReference type="SAM" id="MobiDB-lite"/>
    </source>
</evidence>
<dbReference type="RefSeq" id="WP_310029929.1">
    <property type="nucleotide sequence ID" value="NZ_JAVDRL010000003.1"/>
</dbReference>
<name>A0ABU1MW29_9CAUL</name>
<gene>
    <name evidence="3" type="ORF">J2800_001126</name>
</gene>
<evidence type="ECO:0000313" key="3">
    <source>
        <dbReference type="EMBL" id="MDR6530390.1"/>
    </source>
</evidence>
<feature type="chain" id="PRO_5045763426" evidence="2">
    <location>
        <begin position="28"/>
        <end position="145"/>
    </location>
</feature>
<comment type="caution">
    <text evidence="3">The sequence shown here is derived from an EMBL/GenBank/DDBJ whole genome shotgun (WGS) entry which is preliminary data.</text>
</comment>
<dbReference type="InterPro" id="IPR012645">
    <property type="entry name" value="CHP02301"/>
</dbReference>
<feature type="region of interest" description="Disordered" evidence="1">
    <location>
        <begin position="126"/>
        <end position="145"/>
    </location>
</feature>
<dbReference type="EMBL" id="JAVDRL010000003">
    <property type="protein sequence ID" value="MDR6530390.1"/>
    <property type="molecule type" value="Genomic_DNA"/>
</dbReference>